<organism evidence="2 3">
    <name type="scientific">Channa argus</name>
    <name type="common">Northern snakehead</name>
    <name type="synonym">Ophicephalus argus</name>
    <dbReference type="NCBI Taxonomy" id="215402"/>
    <lineage>
        <taxon>Eukaryota</taxon>
        <taxon>Metazoa</taxon>
        <taxon>Chordata</taxon>
        <taxon>Craniata</taxon>
        <taxon>Vertebrata</taxon>
        <taxon>Euteleostomi</taxon>
        <taxon>Actinopterygii</taxon>
        <taxon>Neopterygii</taxon>
        <taxon>Teleostei</taxon>
        <taxon>Neoteleostei</taxon>
        <taxon>Acanthomorphata</taxon>
        <taxon>Anabantaria</taxon>
        <taxon>Anabantiformes</taxon>
        <taxon>Channoidei</taxon>
        <taxon>Channidae</taxon>
        <taxon>Channa</taxon>
    </lineage>
</organism>
<reference evidence="2 3" key="1">
    <citation type="submission" date="2019-02" db="EMBL/GenBank/DDBJ databases">
        <title>Opniocepnalus argus genome.</title>
        <authorList>
            <person name="Zhou C."/>
            <person name="Xiao S."/>
        </authorList>
    </citation>
    <scope>NUCLEOTIDE SEQUENCE [LARGE SCALE GENOMIC DNA]</scope>
    <source>
        <strain evidence="2">OARG1902GOOAL</strain>
        <tissue evidence="2">Muscle</tissue>
    </source>
</reference>
<accession>A0A6G1QKZ8</accession>
<reference evidence="3" key="2">
    <citation type="submission" date="2019-02" db="EMBL/GenBank/DDBJ databases">
        <title>Opniocepnalus argus Var Kimnra genome.</title>
        <authorList>
            <person name="Zhou C."/>
            <person name="Xiao S."/>
        </authorList>
    </citation>
    <scope>NUCLEOTIDE SEQUENCE [LARGE SCALE GENOMIC DNA]</scope>
</reference>
<dbReference type="Proteomes" id="UP000503349">
    <property type="component" value="Chromosome 19"/>
</dbReference>
<name>A0A6G1QKZ8_CHAAH</name>
<proteinExistence type="predicted"/>
<protein>
    <submittedName>
        <fullName evidence="2">Uncharacterized protein</fullName>
    </submittedName>
</protein>
<evidence type="ECO:0000256" key="1">
    <source>
        <dbReference type="SAM" id="MobiDB-lite"/>
    </source>
</evidence>
<evidence type="ECO:0000313" key="3">
    <source>
        <dbReference type="Proteomes" id="UP000503349"/>
    </source>
</evidence>
<dbReference type="AlphaFoldDB" id="A0A6G1QKZ8"/>
<gene>
    <name evidence="2" type="ORF">EXN66_Car019039</name>
</gene>
<sequence length="54" mass="6204">MPSSSRTLGFPEDQSESTSERQLKASQEAQSFHNYHLTPKPINVRNVTHVCLYR</sequence>
<feature type="region of interest" description="Disordered" evidence="1">
    <location>
        <begin position="1"/>
        <end position="34"/>
    </location>
</feature>
<feature type="compositionally biased region" description="Polar residues" evidence="1">
    <location>
        <begin position="24"/>
        <end position="33"/>
    </location>
</feature>
<keyword evidence="3" id="KW-1185">Reference proteome</keyword>
<dbReference type="EMBL" id="CM015730">
    <property type="protein sequence ID" value="KAF3703351.1"/>
    <property type="molecule type" value="Genomic_DNA"/>
</dbReference>
<evidence type="ECO:0000313" key="2">
    <source>
        <dbReference type="EMBL" id="KAF3703351.1"/>
    </source>
</evidence>